<proteinExistence type="predicted"/>
<dbReference type="EMBL" id="JBITLV010000001">
    <property type="protein sequence ID" value="MFI7585554.1"/>
    <property type="molecule type" value="Genomic_DNA"/>
</dbReference>
<evidence type="ECO:0000313" key="2">
    <source>
        <dbReference type="Proteomes" id="UP001612915"/>
    </source>
</evidence>
<sequence>MADDDALVEALGALSEALEKTERARGHLYEFHQLTGSADGSLDAVMDGLRKAGHAEAADRLQRELVGLDVLEGRWTYQVIEEYDDGYYATFKRLERELRDELGVPRHEHERRMKRDRQS</sequence>
<protein>
    <submittedName>
        <fullName evidence="1">Uncharacterized protein</fullName>
    </submittedName>
</protein>
<organism evidence="1 2">
    <name type="scientific">Spongisporangium articulatum</name>
    <dbReference type="NCBI Taxonomy" id="3362603"/>
    <lineage>
        <taxon>Bacteria</taxon>
        <taxon>Bacillati</taxon>
        <taxon>Actinomycetota</taxon>
        <taxon>Actinomycetes</taxon>
        <taxon>Kineosporiales</taxon>
        <taxon>Kineosporiaceae</taxon>
        <taxon>Spongisporangium</taxon>
    </lineage>
</organism>
<dbReference type="RefSeq" id="WP_398273628.1">
    <property type="nucleotide sequence ID" value="NZ_JBITLV010000001.1"/>
</dbReference>
<dbReference type="Proteomes" id="UP001612915">
    <property type="component" value="Unassembled WGS sequence"/>
</dbReference>
<reference evidence="1 2" key="1">
    <citation type="submission" date="2024-10" db="EMBL/GenBank/DDBJ databases">
        <title>The Natural Products Discovery Center: Release of the First 8490 Sequenced Strains for Exploring Actinobacteria Biosynthetic Diversity.</title>
        <authorList>
            <person name="Kalkreuter E."/>
            <person name="Kautsar S.A."/>
            <person name="Yang D."/>
            <person name="Bader C.D."/>
            <person name="Teijaro C.N."/>
            <person name="Fluegel L."/>
            <person name="Davis C.M."/>
            <person name="Simpson J.R."/>
            <person name="Lauterbach L."/>
            <person name="Steele A.D."/>
            <person name="Gui C."/>
            <person name="Meng S."/>
            <person name="Li G."/>
            <person name="Viehrig K."/>
            <person name="Ye F."/>
            <person name="Su P."/>
            <person name="Kiefer A.F."/>
            <person name="Nichols A."/>
            <person name="Cepeda A.J."/>
            <person name="Yan W."/>
            <person name="Fan B."/>
            <person name="Jiang Y."/>
            <person name="Adhikari A."/>
            <person name="Zheng C.-J."/>
            <person name="Schuster L."/>
            <person name="Cowan T.M."/>
            <person name="Smanski M.J."/>
            <person name="Chevrette M.G."/>
            <person name="De Carvalho L.P.S."/>
            <person name="Shen B."/>
        </authorList>
    </citation>
    <scope>NUCLEOTIDE SEQUENCE [LARGE SCALE GENOMIC DNA]</scope>
    <source>
        <strain evidence="1 2">NPDC049639</strain>
    </source>
</reference>
<evidence type="ECO:0000313" key="1">
    <source>
        <dbReference type="EMBL" id="MFI7585554.1"/>
    </source>
</evidence>
<accession>A0ABW8AGS6</accession>
<gene>
    <name evidence="1" type="ORF">ACIB24_00600</name>
</gene>
<comment type="caution">
    <text evidence="1">The sequence shown here is derived from an EMBL/GenBank/DDBJ whole genome shotgun (WGS) entry which is preliminary data.</text>
</comment>
<name>A0ABW8AGS6_9ACTN</name>
<keyword evidence="2" id="KW-1185">Reference proteome</keyword>